<keyword evidence="2" id="KW-1185">Reference proteome</keyword>
<evidence type="ECO:0000313" key="1">
    <source>
        <dbReference type="EMBL" id="KAL2742612.1"/>
    </source>
</evidence>
<proteinExistence type="predicted"/>
<dbReference type="AlphaFoldDB" id="A0ABD2CC33"/>
<dbReference type="Proteomes" id="UP001607303">
    <property type="component" value="Unassembled WGS sequence"/>
</dbReference>
<sequence length="86" mass="10289">MADGFRDYTLTWRKWNMDAPIAEPSRLCKFTKSESKEEKIYITMTIKRRVYKDIKQHIHLYNSESDTYVSYASNKISLTLGRFENQ</sequence>
<name>A0ABD2CC33_VESMC</name>
<evidence type="ECO:0000313" key="2">
    <source>
        <dbReference type="Proteomes" id="UP001607303"/>
    </source>
</evidence>
<gene>
    <name evidence="1" type="ORF">V1477_009213</name>
</gene>
<comment type="caution">
    <text evidence="1">The sequence shown here is derived from an EMBL/GenBank/DDBJ whole genome shotgun (WGS) entry which is preliminary data.</text>
</comment>
<organism evidence="1 2">
    <name type="scientific">Vespula maculifrons</name>
    <name type="common">Eastern yellow jacket</name>
    <name type="synonym">Wasp</name>
    <dbReference type="NCBI Taxonomy" id="7453"/>
    <lineage>
        <taxon>Eukaryota</taxon>
        <taxon>Metazoa</taxon>
        <taxon>Ecdysozoa</taxon>
        <taxon>Arthropoda</taxon>
        <taxon>Hexapoda</taxon>
        <taxon>Insecta</taxon>
        <taxon>Pterygota</taxon>
        <taxon>Neoptera</taxon>
        <taxon>Endopterygota</taxon>
        <taxon>Hymenoptera</taxon>
        <taxon>Apocrita</taxon>
        <taxon>Aculeata</taxon>
        <taxon>Vespoidea</taxon>
        <taxon>Vespidae</taxon>
        <taxon>Vespinae</taxon>
        <taxon>Vespula</taxon>
    </lineage>
</organism>
<dbReference type="EMBL" id="JAYRBN010000057">
    <property type="protein sequence ID" value="KAL2742612.1"/>
    <property type="molecule type" value="Genomic_DNA"/>
</dbReference>
<reference evidence="1 2" key="1">
    <citation type="journal article" date="2024" name="Ann. Entomol. Soc. Am.">
        <title>Genomic analyses of the southern and eastern yellowjacket wasps (Hymenoptera: Vespidae) reveal evolutionary signatures of social life.</title>
        <authorList>
            <person name="Catto M.A."/>
            <person name="Caine P.B."/>
            <person name="Orr S.E."/>
            <person name="Hunt B.G."/>
            <person name="Goodisman M.A.D."/>
        </authorList>
    </citation>
    <scope>NUCLEOTIDE SEQUENCE [LARGE SCALE GENOMIC DNA]</scope>
    <source>
        <strain evidence="1">232</strain>
        <tissue evidence="1">Head and thorax</tissue>
    </source>
</reference>
<protein>
    <submittedName>
        <fullName evidence="1">Uncharacterized protein</fullName>
    </submittedName>
</protein>
<accession>A0ABD2CC33</accession>